<dbReference type="EMBL" id="QKTW01000002">
    <property type="protein sequence ID" value="PZF74795.1"/>
    <property type="molecule type" value="Genomic_DNA"/>
</dbReference>
<name>A0A2W2AH32_9BACT</name>
<keyword evidence="3" id="KW-1185">Reference proteome</keyword>
<dbReference type="Proteomes" id="UP000248745">
    <property type="component" value="Unassembled WGS sequence"/>
</dbReference>
<evidence type="ECO:0000313" key="2">
    <source>
        <dbReference type="EMBL" id="PZF74795.1"/>
    </source>
</evidence>
<organism evidence="2 3">
    <name type="scientific">Taibaiella soli</name>
    <dbReference type="NCBI Taxonomy" id="1649169"/>
    <lineage>
        <taxon>Bacteria</taxon>
        <taxon>Pseudomonadati</taxon>
        <taxon>Bacteroidota</taxon>
        <taxon>Chitinophagia</taxon>
        <taxon>Chitinophagales</taxon>
        <taxon>Chitinophagaceae</taxon>
        <taxon>Taibaiella</taxon>
    </lineage>
</organism>
<comment type="caution">
    <text evidence="2">The sequence shown here is derived from an EMBL/GenBank/DDBJ whole genome shotgun (WGS) entry which is preliminary data.</text>
</comment>
<keyword evidence="1" id="KW-0175">Coiled coil</keyword>
<dbReference type="AlphaFoldDB" id="A0A2W2AH32"/>
<protein>
    <submittedName>
        <fullName evidence="2">Uncharacterized protein</fullName>
    </submittedName>
</protein>
<sequence>MILPGTSGIAQILDDTASFEFVLDHPSSTDQTSVSQRLTYQSSIKKIVTVTIDCRQVRSKDTIPVYHYVFENVPLNKGPSFTELNFSKANNSSNTNQSFIRAITKLGAMPPGIYLTGVSIQSKDSTVKAFKQFYQPVDSNLSYKSPLRISTNELLGGASKSINNPKNISKQIAASKDQLQKQTTRISKKLRSEKGISVHPLMIDGKTYSELYYEEWFLGRYEIVAGKGMQDKIAGEGSMLKDNAGALVHNDLGDFQSVSGELRDLFAKGKDQKEVLKGNVELSQYLGNGQEPGSMQDNNYTEFRAQIDTRVFDMPVGIEGFYTTQDANRQAKASYIRFHYEVATAKEELLQKINTYKSKFGETVAKGQGLQMMYGSYLNKLENEKGSLLDDLSRNYGLSEQSLKNNEGNLDQVLSDLPKNIDTSKLRSTALRQLDEHTDSSKALNKLQTARQKIEKDKAEIQKRYDRIVALEKQYEKYRTLLDQYRTQLHLDSAITYSKIQALEKGDESSYKDLLKASAGLLPDGKVKTFAAGLTHFDAGIINQYESDYTMAGQNLKGMSTGYDFGFVKAAVTLGKTQYVSRDGSVDNYNSYLGKLTFKPFKKQHIELLYYGYSPAIKTLGKDTFYQHSDIAGQSYTEPVTIVSINYQGELTKFLNAQVEGATSMKKGETVQFDMDHSATKTNFDLMIPYTTTQLQGEWEHAGRAFENSTLPYSKAGTDRYTVATTTDLFHSFLTVGLQFNYMEQNNFGNTAYSNKWGFDIATHSKRFPSLQLSYKPFSTFRAYSDTLNVPQRPMTGEVWTGRASYQFKKNKISHRFSVVYNQNSSNMDTIRYASKMVQATYILTLKQDSYTASSGWSQMPVTDTATGKSFDLSTWFMSIGGGRAITSQLSVNLAEEIAIAGFGLQRMSTTAGLQYRFVKWPIMLRLQARYTNYRLTVQSPRTNLYAGQIGMGWQFKLKKR</sequence>
<evidence type="ECO:0000256" key="1">
    <source>
        <dbReference type="SAM" id="Coils"/>
    </source>
</evidence>
<reference evidence="2 3" key="1">
    <citation type="submission" date="2018-06" db="EMBL/GenBank/DDBJ databases">
        <title>Mucibacter soli gen. nov., sp. nov., a new member of the family Chitinophagaceae producing mucin.</title>
        <authorList>
            <person name="Kim M.-K."/>
            <person name="Park S."/>
            <person name="Kim T.-S."/>
            <person name="Joung Y."/>
            <person name="Han J.-H."/>
            <person name="Kim S.B."/>
        </authorList>
    </citation>
    <scope>NUCLEOTIDE SEQUENCE [LARGE SCALE GENOMIC DNA]</scope>
    <source>
        <strain evidence="2 3">R1-15</strain>
    </source>
</reference>
<evidence type="ECO:0000313" key="3">
    <source>
        <dbReference type="Proteomes" id="UP000248745"/>
    </source>
</evidence>
<accession>A0A2W2AH32</accession>
<proteinExistence type="predicted"/>
<feature type="coiled-coil region" evidence="1">
    <location>
        <begin position="440"/>
        <end position="488"/>
    </location>
</feature>
<gene>
    <name evidence="2" type="ORF">DN068_00945</name>
</gene>